<organism evidence="1 2">
    <name type="scientific">Eumeta variegata</name>
    <name type="common">Bagworm moth</name>
    <name type="synonym">Eumeta japonica</name>
    <dbReference type="NCBI Taxonomy" id="151549"/>
    <lineage>
        <taxon>Eukaryota</taxon>
        <taxon>Metazoa</taxon>
        <taxon>Ecdysozoa</taxon>
        <taxon>Arthropoda</taxon>
        <taxon>Hexapoda</taxon>
        <taxon>Insecta</taxon>
        <taxon>Pterygota</taxon>
        <taxon>Neoptera</taxon>
        <taxon>Endopterygota</taxon>
        <taxon>Lepidoptera</taxon>
        <taxon>Glossata</taxon>
        <taxon>Ditrysia</taxon>
        <taxon>Tineoidea</taxon>
        <taxon>Psychidae</taxon>
        <taxon>Oiketicinae</taxon>
        <taxon>Eumeta</taxon>
    </lineage>
</organism>
<protein>
    <submittedName>
        <fullName evidence="1">Uncharacterized protein</fullName>
    </submittedName>
</protein>
<dbReference type="AlphaFoldDB" id="A0A4C1T4M1"/>
<keyword evidence="2" id="KW-1185">Reference proteome</keyword>
<dbReference type="Proteomes" id="UP000299102">
    <property type="component" value="Unassembled WGS sequence"/>
</dbReference>
<accession>A0A4C1T4M1</accession>
<sequence>MRARVDAGAPRAHAGLIRFAAHAPAAAPRPAHQIAATRDNSIYLTKALLYGGPYSLTEKAATVFWSDAAYWSVTSASARAALFRRRKFASALERRSHVDESAELVTTSAILIRSRKKTLKRRARPGKEKTNFQLLKADSATGAKLE</sequence>
<gene>
    <name evidence="1" type="ORF">EVAR_78390_1</name>
</gene>
<evidence type="ECO:0000313" key="1">
    <source>
        <dbReference type="EMBL" id="GBP09054.1"/>
    </source>
</evidence>
<dbReference type="EMBL" id="BGZK01000033">
    <property type="protein sequence ID" value="GBP09054.1"/>
    <property type="molecule type" value="Genomic_DNA"/>
</dbReference>
<proteinExistence type="predicted"/>
<reference evidence="1 2" key="1">
    <citation type="journal article" date="2019" name="Commun. Biol.">
        <title>The bagworm genome reveals a unique fibroin gene that provides high tensile strength.</title>
        <authorList>
            <person name="Kono N."/>
            <person name="Nakamura H."/>
            <person name="Ohtoshi R."/>
            <person name="Tomita M."/>
            <person name="Numata K."/>
            <person name="Arakawa K."/>
        </authorList>
    </citation>
    <scope>NUCLEOTIDE SEQUENCE [LARGE SCALE GENOMIC DNA]</scope>
</reference>
<evidence type="ECO:0000313" key="2">
    <source>
        <dbReference type="Proteomes" id="UP000299102"/>
    </source>
</evidence>
<name>A0A4C1T4M1_EUMVA</name>
<comment type="caution">
    <text evidence="1">The sequence shown here is derived from an EMBL/GenBank/DDBJ whole genome shotgun (WGS) entry which is preliminary data.</text>
</comment>